<gene>
    <name evidence="3" type="ORF">ACFPYL_13920</name>
</gene>
<evidence type="ECO:0000313" key="3">
    <source>
        <dbReference type="EMBL" id="MFC6044187.1"/>
    </source>
</evidence>
<keyword evidence="1" id="KW-0418">Kinase</keyword>
<evidence type="ECO:0000313" key="4">
    <source>
        <dbReference type="Proteomes" id="UP001596135"/>
    </source>
</evidence>
<keyword evidence="4" id="KW-1185">Reference proteome</keyword>
<name>A0ABW1LLP5_9ACTN</name>
<protein>
    <submittedName>
        <fullName evidence="3">ATP-binding protein</fullName>
    </submittedName>
</protein>
<dbReference type="EMBL" id="JBHSRJ010000004">
    <property type="protein sequence ID" value="MFC6044187.1"/>
    <property type="molecule type" value="Genomic_DNA"/>
</dbReference>
<dbReference type="Proteomes" id="UP001596135">
    <property type="component" value="Unassembled WGS sequence"/>
</dbReference>
<keyword evidence="1" id="KW-0723">Serine/threonine-protein kinase</keyword>
<proteinExistence type="predicted"/>
<dbReference type="CDD" id="cd16936">
    <property type="entry name" value="HATPase_RsbW-like"/>
    <property type="match status" value="1"/>
</dbReference>
<dbReference type="Pfam" id="PF13581">
    <property type="entry name" value="HATPase_c_2"/>
    <property type="match status" value="1"/>
</dbReference>
<dbReference type="Gene3D" id="3.30.565.10">
    <property type="entry name" value="Histidine kinase-like ATPase, C-terminal domain"/>
    <property type="match status" value="1"/>
</dbReference>
<reference evidence="4" key="1">
    <citation type="journal article" date="2019" name="Int. J. Syst. Evol. Microbiol.">
        <title>The Global Catalogue of Microorganisms (GCM) 10K type strain sequencing project: providing services to taxonomists for standard genome sequencing and annotation.</title>
        <authorList>
            <consortium name="The Broad Institute Genomics Platform"/>
            <consortium name="The Broad Institute Genome Sequencing Center for Infectious Disease"/>
            <person name="Wu L."/>
            <person name="Ma J."/>
        </authorList>
    </citation>
    <scope>NUCLEOTIDE SEQUENCE [LARGE SCALE GENOMIC DNA]</scope>
    <source>
        <strain evidence="4">CCUG 54522</strain>
    </source>
</reference>
<evidence type="ECO:0000256" key="1">
    <source>
        <dbReference type="ARBA" id="ARBA00022527"/>
    </source>
</evidence>
<keyword evidence="1" id="KW-0808">Transferase</keyword>
<accession>A0ABW1LLP5</accession>
<comment type="caution">
    <text evidence="3">The sequence shown here is derived from an EMBL/GenBank/DDBJ whole genome shotgun (WGS) entry which is preliminary data.</text>
</comment>
<sequence length="190" mass="19949">MLFADTPVDVLCPYDATLPADLLEIGHDTHDATLGTGPVAHSLWAEDPMGLLTELAKVEAPPRGATTLDCSSPSEVAHARRLVHARGAAAGLGPELVDDVALAVTEVLTNALRHGRPPARLHVYDDGPTWVCHVHGSGRGLADPLAGMLPPSEPADHGYGLWLARQLCTAVDVGTDATGTHVRLHVKRPA</sequence>
<dbReference type="InterPro" id="IPR036890">
    <property type="entry name" value="HATPase_C_sf"/>
</dbReference>
<dbReference type="GO" id="GO:0005524">
    <property type="term" value="F:ATP binding"/>
    <property type="evidence" value="ECO:0007669"/>
    <property type="project" value="UniProtKB-KW"/>
</dbReference>
<dbReference type="InterPro" id="IPR050267">
    <property type="entry name" value="Anti-sigma-factor_SerPK"/>
</dbReference>
<dbReference type="SUPFAM" id="SSF55874">
    <property type="entry name" value="ATPase domain of HSP90 chaperone/DNA topoisomerase II/histidine kinase"/>
    <property type="match status" value="1"/>
</dbReference>
<dbReference type="PANTHER" id="PTHR35526:SF3">
    <property type="entry name" value="ANTI-SIGMA-F FACTOR RSBW"/>
    <property type="match status" value="1"/>
</dbReference>
<dbReference type="RefSeq" id="WP_379155097.1">
    <property type="nucleotide sequence ID" value="NZ_JBHSRJ010000004.1"/>
</dbReference>
<keyword evidence="3" id="KW-0547">Nucleotide-binding</keyword>
<evidence type="ECO:0000259" key="2">
    <source>
        <dbReference type="Pfam" id="PF13581"/>
    </source>
</evidence>
<dbReference type="InterPro" id="IPR003594">
    <property type="entry name" value="HATPase_dom"/>
</dbReference>
<dbReference type="PANTHER" id="PTHR35526">
    <property type="entry name" value="ANTI-SIGMA-F FACTOR RSBW-RELATED"/>
    <property type="match status" value="1"/>
</dbReference>
<keyword evidence="3" id="KW-0067">ATP-binding</keyword>
<organism evidence="3 4">
    <name type="scientific">Nocardioides hankookensis</name>
    <dbReference type="NCBI Taxonomy" id="443157"/>
    <lineage>
        <taxon>Bacteria</taxon>
        <taxon>Bacillati</taxon>
        <taxon>Actinomycetota</taxon>
        <taxon>Actinomycetes</taxon>
        <taxon>Propionibacteriales</taxon>
        <taxon>Nocardioidaceae</taxon>
        <taxon>Nocardioides</taxon>
    </lineage>
</organism>
<feature type="domain" description="Histidine kinase/HSP90-like ATPase" evidence="2">
    <location>
        <begin position="72"/>
        <end position="184"/>
    </location>
</feature>